<organism evidence="4 5">
    <name type="scientific">Coleophoma cylindrospora</name>
    <dbReference type="NCBI Taxonomy" id="1849047"/>
    <lineage>
        <taxon>Eukaryota</taxon>
        <taxon>Fungi</taxon>
        <taxon>Dikarya</taxon>
        <taxon>Ascomycota</taxon>
        <taxon>Pezizomycotina</taxon>
        <taxon>Leotiomycetes</taxon>
        <taxon>Helotiales</taxon>
        <taxon>Dermateaceae</taxon>
        <taxon>Coleophoma</taxon>
    </lineage>
</organism>
<gene>
    <name evidence="4" type="ORF">BP6252_10833</name>
</gene>
<dbReference type="Pfam" id="PF01370">
    <property type="entry name" value="Epimerase"/>
    <property type="match status" value="1"/>
</dbReference>
<keyword evidence="5" id="KW-1185">Reference proteome</keyword>
<dbReference type="SUPFAM" id="SSF51735">
    <property type="entry name" value="NAD(P)-binding Rossmann-fold domains"/>
    <property type="match status" value="1"/>
</dbReference>
<sequence>MAGDLILITGVSGYIGFKTLILALEGGFKVRAVIRKAEQAKKLESHSRVAPHATNLQWIVIPDLSQPDCFDSHLKGGVTGVLHIASPLGIEVILCQSPHQAQANLYKTDDYDRDIISPAIKTTLAVLNAAHRTASVKRVVITSSAVTLVSFNWMFGPAPPRPDLTVFTAEDINSISGKPSSSMEAYFTSKTLSRIATKEFMEKEKPSFEFVNLLPTMVVGPDELAANVQQLIKSNGAMVLGALMDVKMPEMVGATVHVDDVARAHIDGLKSSVPGNTDYILSSDVPGGINWEDVENFIRKNFPEAVEKGILKLEGRMALRPWRLDTRKTEEAFGWKAISFQETLKDLVEQYLNFLSAEK</sequence>
<dbReference type="InterPro" id="IPR036291">
    <property type="entry name" value="NAD(P)-bd_dom_sf"/>
</dbReference>
<evidence type="ECO:0000256" key="2">
    <source>
        <dbReference type="ARBA" id="ARBA00023445"/>
    </source>
</evidence>
<evidence type="ECO:0000313" key="4">
    <source>
        <dbReference type="EMBL" id="RDW63288.1"/>
    </source>
</evidence>
<evidence type="ECO:0000259" key="3">
    <source>
        <dbReference type="Pfam" id="PF01370"/>
    </source>
</evidence>
<feature type="domain" description="NAD-dependent epimerase/dehydratase" evidence="3">
    <location>
        <begin position="6"/>
        <end position="266"/>
    </location>
</feature>
<accession>A0A3D8QNN0</accession>
<dbReference type="OrthoDB" id="2735536at2759"/>
<evidence type="ECO:0000313" key="5">
    <source>
        <dbReference type="Proteomes" id="UP000256645"/>
    </source>
</evidence>
<dbReference type="EMBL" id="PDLM01000013">
    <property type="protein sequence ID" value="RDW63288.1"/>
    <property type="molecule type" value="Genomic_DNA"/>
</dbReference>
<dbReference type="InterPro" id="IPR050425">
    <property type="entry name" value="NAD(P)_dehydrat-like"/>
</dbReference>
<dbReference type="Gene3D" id="3.40.50.720">
    <property type="entry name" value="NAD(P)-binding Rossmann-like Domain"/>
    <property type="match status" value="1"/>
</dbReference>
<comment type="caution">
    <text evidence="4">The sequence shown here is derived from an EMBL/GenBank/DDBJ whole genome shotgun (WGS) entry which is preliminary data.</text>
</comment>
<dbReference type="InterPro" id="IPR001509">
    <property type="entry name" value="Epimerase_deHydtase"/>
</dbReference>
<name>A0A3D8QNN0_9HELO</name>
<keyword evidence="1" id="KW-0560">Oxidoreductase</keyword>
<dbReference type="GO" id="GO:0016616">
    <property type="term" value="F:oxidoreductase activity, acting on the CH-OH group of donors, NAD or NADP as acceptor"/>
    <property type="evidence" value="ECO:0007669"/>
    <property type="project" value="TreeGrafter"/>
</dbReference>
<dbReference type="AlphaFoldDB" id="A0A3D8QNN0"/>
<evidence type="ECO:0000256" key="1">
    <source>
        <dbReference type="ARBA" id="ARBA00023002"/>
    </source>
</evidence>
<protein>
    <recommendedName>
        <fullName evidence="3">NAD-dependent epimerase/dehydratase domain-containing protein</fullName>
    </recommendedName>
</protein>
<dbReference type="STRING" id="1849047.A0A3D8QNN0"/>
<dbReference type="PANTHER" id="PTHR10366">
    <property type="entry name" value="NAD DEPENDENT EPIMERASE/DEHYDRATASE"/>
    <property type="match status" value="1"/>
</dbReference>
<dbReference type="PANTHER" id="PTHR10366:SF564">
    <property type="entry name" value="STEROL-4-ALPHA-CARBOXYLATE 3-DEHYDROGENASE, DECARBOXYLATING"/>
    <property type="match status" value="1"/>
</dbReference>
<dbReference type="Proteomes" id="UP000256645">
    <property type="component" value="Unassembled WGS sequence"/>
</dbReference>
<comment type="similarity">
    <text evidence="2">Belongs to the NAD(P)-dependent epimerase/dehydratase family. Dihydroflavonol-4-reductase subfamily.</text>
</comment>
<reference evidence="4 5" key="1">
    <citation type="journal article" date="2018" name="IMA Fungus">
        <title>IMA Genome-F 9: Draft genome sequence of Annulohypoxylon stygium, Aspergillus mulundensis, Berkeleyomyces basicola (syn. Thielaviopsis basicola), Ceratocystis smalleyi, two Cercospora beticola strains, Coleophoma cylindrospora, Fusarium fracticaudum, Phialophora cf. hyalina, and Morchella septimelata.</title>
        <authorList>
            <person name="Wingfield B.D."/>
            <person name="Bills G.F."/>
            <person name="Dong Y."/>
            <person name="Huang W."/>
            <person name="Nel W.J."/>
            <person name="Swalarsk-Parry B.S."/>
            <person name="Vaghefi N."/>
            <person name="Wilken P.M."/>
            <person name="An Z."/>
            <person name="de Beer Z.W."/>
            <person name="De Vos L."/>
            <person name="Chen L."/>
            <person name="Duong T.A."/>
            <person name="Gao Y."/>
            <person name="Hammerbacher A."/>
            <person name="Kikkert J.R."/>
            <person name="Li Y."/>
            <person name="Li H."/>
            <person name="Li K."/>
            <person name="Li Q."/>
            <person name="Liu X."/>
            <person name="Ma X."/>
            <person name="Naidoo K."/>
            <person name="Pethybridge S.J."/>
            <person name="Sun J."/>
            <person name="Steenkamp E.T."/>
            <person name="van der Nest M.A."/>
            <person name="van Wyk S."/>
            <person name="Wingfield M.J."/>
            <person name="Xiong C."/>
            <person name="Yue Q."/>
            <person name="Zhang X."/>
        </authorList>
    </citation>
    <scope>NUCLEOTIDE SEQUENCE [LARGE SCALE GENOMIC DNA]</scope>
    <source>
        <strain evidence="4 5">BP6252</strain>
    </source>
</reference>
<proteinExistence type="inferred from homology"/>